<gene>
    <name evidence="4" type="ORF">EAH80_09635</name>
</gene>
<dbReference type="InterPro" id="IPR001509">
    <property type="entry name" value="Epimerase_deHydtase"/>
</dbReference>
<dbReference type="FunFam" id="3.40.50.720:FF:000336">
    <property type="entry name" value="Aldehyde reductase"/>
    <property type="match status" value="1"/>
</dbReference>
<dbReference type="AlphaFoldDB" id="A0A502EFB7"/>
<accession>A0A502EFB7</accession>
<dbReference type="PANTHER" id="PTHR10366:SF564">
    <property type="entry name" value="STEROL-4-ALPHA-CARBOXYLATE 3-DEHYDROGENASE, DECARBOXYLATING"/>
    <property type="match status" value="1"/>
</dbReference>
<dbReference type="SUPFAM" id="SSF51735">
    <property type="entry name" value="NAD(P)-binding Rossmann-fold domains"/>
    <property type="match status" value="1"/>
</dbReference>
<name>A0A502EFB7_9MYCO</name>
<dbReference type="InterPro" id="IPR050425">
    <property type="entry name" value="NAD(P)_dehydrat-like"/>
</dbReference>
<protein>
    <submittedName>
        <fullName evidence="4">SDR family NAD(P)-dependent oxidoreductase</fullName>
    </submittedName>
</protein>
<keyword evidence="1" id="KW-0560">Oxidoreductase</keyword>
<evidence type="ECO:0000313" key="4">
    <source>
        <dbReference type="EMBL" id="TPG35041.1"/>
    </source>
</evidence>
<dbReference type="Gene3D" id="3.40.50.720">
    <property type="entry name" value="NAD(P)-binding Rossmann-like Domain"/>
    <property type="match status" value="1"/>
</dbReference>
<sequence>MPERARRCESAVVISDAEKPTILVTGAAGYVGSHVVNQLLRKGYAVRAAIRSERRAQEVLDTVASEGLDRDDVDFAVADLTADEGWPEAVAGARYVLHVASPFPTDAPQNDDDIIIPAHQGTLRVLRHARDAGCAKVVLTSSFAAVGYSPKTSDQWSEQDWTDPDDDNTAYIRSKAIAERAAWDFISREGGGLQLTTLVPVGIFGPTIGTHVSTSVKFIQSMLTGELKRVVPQYFGVVDVRDVATAHLQAMTNDDASNERILLVADGPPQSFLAIATILRDSLGEAAWQVTTDEYSELEVRQLAETVPALREALTQLGKQPQISNAKAMSILGWKPRPVAETIRDTARSLIARGLV</sequence>
<keyword evidence="5" id="KW-1185">Reference proteome</keyword>
<organism evidence="4 5">
    <name type="scientific">Mycolicibacterium hodleri</name>
    <dbReference type="NCBI Taxonomy" id="49897"/>
    <lineage>
        <taxon>Bacteria</taxon>
        <taxon>Bacillati</taxon>
        <taxon>Actinomycetota</taxon>
        <taxon>Actinomycetes</taxon>
        <taxon>Mycobacteriales</taxon>
        <taxon>Mycobacteriaceae</taxon>
        <taxon>Mycolicibacterium</taxon>
    </lineage>
</organism>
<dbReference type="Pfam" id="PF01370">
    <property type="entry name" value="Epimerase"/>
    <property type="match status" value="1"/>
</dbReference>
<comment type="caution">
    <text evidence="4">The sequence shown here is derived from an EMBL/GenBank/DDBJ whole genome shotgun (WGS) entry which is preliminary data.</text>
</comment>
<dbReference type="GO" id="GO:0016616">
    <property type="term" value="F:oxidoreductase activity, acting on the CH-OH group of donors, NAD or NADP as acceptor"/>
    <property type="evidence" value="ECO:0007669"/>
    <property type="project" value="TreeGrafter"/>
</dbReference>
<dbReference type="PANTHER" id="PTHR10366">
    <property type="entry name" value="NAD DEPENDENT EPIMERASE/DEHYDRATASE"/>
    <property type="match status" value="1"/>
</dbReference>
<evidence type="ECO:0000256" key="2">
    <source>
        <dbReference type="ARBA" id="ARBA00023445"/>
    </source>
</evidence>
<evidence type="ECO:0000259" key="3">
    <source>
        <dbReference type="Pfam" id="PF01370"/>
    </source>
</evidence>
<comment type="similarity">
    <text evidence="2">Belongs to the NAD(P)-dependent epimerase/dehydratase family. Dihydroflavonol-4-reductase subfamily.</text>
</comment>
<dbReference type="Proteomes" id="UP000320095">
    <property type="component" value="Unassembled WGS sequence"/>
</dbReference>
<proteinExistence type="inferred from homology"/>
<feature type="domain" description="NAD-dependent epimerase/dehydratase" evidence="3">
    <location>
        <begin position="22"/>
        <end position="260"/>
    </location>
</feature>
<dbReference type="OrthoDB" id="9778052at2"/>
<evidence type="ECO:0000313" key="5">
    <source>
        <dbReference type="Proteomes" id="UP000320095"/>
    </source>
</evidence>
<dbReference type="EMBL" id="RCZG01000003">
    <property type="protein sequence ID" value="TPG35041.1"/>
    <property type="molecule type" value="Genomic_DNA"/>
</dbReference>
<evidence type="ECO:0000256" key="1">
    <source>
        <dbReference type="ARBA" id="ARBA00023002"/>
    </source>
</evidence>
<reference evidence="4 5" key="1">
    <citation type="journal article" date="2019" name="Environ. Microbiol.">
        <title>Species interactions and distinct microbial communities in high Arctic permafrost affected cryosols are associated with the CH4 and CO2 gas fluxes.</title>
        <authorList>
            <person name="Altshuler I."/>
            <person name="Hamel J."/>
            <person name="Turney S."/>
            <person name="Magnuson E."/>
            <person name="Levesque R."/>
            <person name="Greer C."/>
            <person name="Whyte L.G."/>
        </authorList>
    </citation>
    <scope>NUCLEOTIDE SEQUENCE [LARGE SCALE GENOMIC DNA]</scope>
    <source>
        <strain evidence="4 5">S5.20</strain>
    </source>
</reference>
<dbReference type="InterPro" id="IPR036291">
    <property type="entry name" value="NAD(P)-bd_dom_sf"/>
</dbReference>